<feature type="transmembrane region" description="Helical" evidence="2">
    <location>
        <begin position="287"/>
        <end position="305"/>
    </location>
</feature>
<keyword evidence="6" id="KW-1185">Reference proteome</keyword>
<reference evidence="5 6" key="1">
    <citation type="journal article" date="2019" name="Int. J. Syst. Evol. Microbiol.">
        <title>The Global Catalogue of Microorganisms (GCM) 10K type strain sequencing project: providing services to taxonomists for standard genome sequencing and annotation.</title>
        <authorList>
            <consortium name="The Broad Institute Genomics Platform"/>
            <consortium name="The Broad Institute Genome Sequencing Center for Infectious Disease"/>
            <person name="Wu L."/>
            <person name="Ma J."/>
        </authorList>
    </citation>
    <scope>NUCLEOTIDE SEQUENCE [LARGE SCALE GENOMIC DNA]</scope>
    <source>
        <strain evidence="5 6">JCM 10671</strain>
    </source>
</reference>
<protein>
    <submittedName>
        <fullName evidence="5">Acyltransferase family protein</fullName>
    </submittedName>
</protein>
<evidence type="ECO:0000259" key="4">
    <source>
        <dbReference type="Pfam" id="PF19040"/>
    </source>
</evidence>
<feature type="region of interest" description="Disordered" evidence="1">
    <location>
        <begin position="1"/>
        <end position="30"/>
    </location>
</feature>
<feature type="domain" description="Acyltransferase 3" evidence="3">
    <location>
        <begin position="35"/>
        <end position="349"/>
    </location>
</feature>
<evidence type="ECO:0000313" key="5">
    <source>
        <dbReference type="EMBL" id="GAA0606654.1"/>
    </source>
</evidence>
<dbReference type="InterPro" id="IPR043968">
    <property type="entry name" value="SGNH"/>
</dbReference>
<dbReference type="GO" id="GO:0016746">
    <property type="term" value="F:acyltransferase activity"/>
    <property type="evidence" value="ECO:0007669"/>
    <property type="project" value="UniProtKB-KW"/>
</dbReference>
<gene>
    <name evidence="5" type="ORF">GCM10009547_05760</name>
</gene>
<evidence type="ECO:0000313" key="6">
    <source>
        <dbReference type="Proteomes" id="UP001500957"/>
    </source>
</evidence>
<dbReference type="InterPro" id="IPR002656">
    <property type="entry name" value="Acyl_transf_3_dom"/>
</dbReference>
<keyword evidence="5" id="KW-0808">Transferase</keyword>
<feature type="domain" description="SGNH" evidence="4">
    <location>
        <begin position="434"/>
        <end position="664"/>
    </location>
</feature>
<feature type="transmembrane region" description="Helical" evidence="2">
    <location>
        <begin position="61"/>
        <end position="82"/>
    </location>
</feature>
<evidence type="ECO:0000256" key="1">
    <source>
        <dbReference type="SAM" id="MobiDB-lite"/>
    </source>
</evidence>
<accession>A0ABN3WHS5</accession>
<feature type="transmembrane region" description="Helical" evidence="2">
    <location>
        <begin position="256"/>
        <end position="275"/>
    </location>
</feature>
<keyword evidence="2" id="KW-1133">Transmembrane helix</keyword>
<feature type="transmembrane region" description="Helical" evidence="2">
    <location>
        <begin position="199"/>
        <end position="216"/>
    </location>
</feature>
<dbReference type="InterPro" id="IPR050879">
    <property type="entry name" value="Acyltransferase_3"/>
</dbReference>
<sequence>MTDEVAGPRHRASKPTTKGLSGTADRPHGGSRFRADVEGLRAIAVGLVLIYHAGLSELSGGFVGVDVFFVISGFLITSLLLAEFDRRGTVSLVEFYARRAKRLLPAACIVLVVTAIGARLVLPEYRWDVTGGDIVAAAFYFVNWRLADRSVDYLAEDVAPSPVQHFWSLAVEEQFYIVWPVLLVVVALLARRFGHGRRLLTIGLIGIAVSSFWYSLSETDANPARAFFVTPTRMWELAVGGLVAVAVGVLPRIPRLVALVLGWGGLVAVVAAGFVVEETMPWPGWRAALPVLGTAAVIAAGPAVGRAGPAVVLGTKPMCWIGGLSYSLYLWHWPLLVLADEHYDGISTKQGLVVVAISAVPAWITHKLVENPVRHSRVLSARPKLALGVGLNVTVAAAVGGLALAAVVGGTGGNLRPNPVRAERDVPDLYAKGCQQNQVSAEVVTCEYGPADATTTIAVFGDSKIAQWVPALQALLPRNDLRVVTYTKSACAPADVDTNGNEGLYTSCREWVGNVLTELTGPAKPDFVLTSQRIPTAAGPTPEARRTTMRDGLDSTWARLEAAGIRVVVLADTPSPPFTVWQCVAENRSDWSTCEFERDPAVANSAAPLLREAVAGPQSDPAFIDLTADICPAPICPPVIGDVLVYRQGSHLTATFVKELAPVLGVALKSAGVPLPAVQLPTPTPAP</sequence>
<evidence type="ECO:0000256" key="2">
    <source>
        <dbReference type="SAM" id="Phobius"/>
    </source>
</evidence>
<keyword evidence="2" id="KW-0812">Transmembrane</keyword>
<comment type="caution">
    <text evidence="5">The sequence shown here is derived from an EMBL/GenBank/DDBJ whole genome shotgun (WGS) entry which is preliminary data.</text>
</comment>
<organism evidence="5 6">
    <name type="scientific">Sporichthya brevicatena</name>
    <dbReference type="NCBI Taxonomy" id="171442"/>
    <lineage>
        <taxon>Bacteria</taxon>
        <taxon>Bacillati</taxon>
        <taxon>Actinomycetota</taxon>
        <taxon>Actinomycetes</taxon>
        <taxon>Sporichthyales</taxon>
        <taxon>Sporichthyaceae</taxon>
        <taxon>Sporichthya</taxon>
    </lineage>
</organism>
<keyword evidence="2" id="KW-0472">Membrane</keyword>
<dbReference type="Proteomes" id="UP001500957">
    <property type="component" value="Unassembled WGS sequence"/>
</dbReference>
<feature type="transmembrane region" description="Helical" evidence="2">
    <location>
        <begin position="385"/>
        <end position="408"/>
    </location>
</feature>
<dbReference type="EMBL" id="BAAAHE010000006">
    <property type="protein sequence ID" value="GAA0606654.1"/>
    <property type="molecule type" value="Genomic_DNA"/>
</dbReference>
<dbReference type="Pfam" id="PF01757">
    <property type="entry name" value="Acyl_transf_3"/>
    <property type="match status" value="1"/>
</dbReference>
<feature type="transmembrane region" description="Helical" evidence="2">
    <location>
        <begin position="103"/>
        <end position="122"/>
    </location>
</feature>
<name>A0ABN3WHS5_9ACTN</name>
<keyword evidence="5" id="KW-0012">Acyltransferase</keyword>
<dbReference type="PANTHER" id="PTHR23028">
    <property type="entry name" value="ACETYLTRANSFERASE"/>
    <property type="match status" value="1"/>
</dbReference>
<feature type="transmembrane region" description="Helical" evidence="2">
    <location>
        <begin position="174"/>
        <end position="190"/>
    </location>
</feature>
<dbReference type="RefSeq" id="WP_344601394.1">
    <property type="nucleotide sequence ID" value="NZ_BAAAHE010000006.1"/>
</dbReference>
<dbReference type="Pfam" id="PF19040">
    <property type="entry name" value="SGNH"/>
    <property type="match status" value="1"/>
</dbReference>
<dbReference type="PANTHER" id="PTHR23028:SF53">
    <property type="entry name" value="ACYL_TRANSF_3 DOMAIN-CONTAINING PROTEIN"/>
    <property type="match status" value="1"/>
</dbReference>
<feature type="transmembrane region" description="Helical" evidence="2">
    <location>
        <begin position="228"/>
        <end position="249"/>
    </location>
</feature>
<proteinExistence type="predicted"/>
<evidence type="ECO:0000259" key="3">
    <source>
        <dbReference type="Pfam" id="PF01757"/>
    </source>
</evidence>